<dbReference type="GO" id="GO:0005737">
    <property type="term" value="C:cytoplasm"/>
    <property type="evidence" value="ECO:0007669"/>
    <property type="project" value="TreeGrafter"/>
</dbReference>
<dbReference type="Proteomes" id="UP000737018">
    <property type="component" value="Unassembled WGS sequence"/>
</dbReference>
<protein>
    <recommendedName>
        <fullName evidence="3">Bet v I/Major latex protein domain-containing protein</fullName>
    </recommendedName>
</protein>
<evidence type="ECO:0000313" key="5">
    <source>
        <dbReference type="Proteomes" id="UP000737018"/>
    </source>
</evidence>
<comment type="similarity">
    <text evidence="1">Belongs to the BetVI family.</text>
</comment>
<evidence type="ECO:0000256" key="2">
    <source>
        <dbReference type="SAM" id="MobiDB-lite"/>
    </source>
</evidence>
<proteinExistence type="inferred from homology"/>
<feature type="domain" description="Bet v I/Major latex protein" evidence="3">
    <location>
        <begin position="236"/>
        <end position="373"/>
    </location>
</feature>
<feature type="region of interest" description="Disordered" evidence="2">
    <location>
        <begin position="140"/>
        <end position="173"/>
    </location>
</feature>
<reference evidence="4" key="1">
    <citation type="submission" date="2020-03" db="EMBL/GenBank/DDBJ databases">
        <title>Castanea mollissima Vanexum genome sequencing.</title>
        <authorList>
            <person name="Staton M."/>
        </authorList>
    </citation>
    <scope>NUCLEOTIDE SEQUENCE</scope>
    <source>
        <tissue evidence="4">Leaf</tissue>
    </source>
</reference>
<dbReference type="InterPro" id="IPR000916">
    <property type="entry name" value="Bet_v_I/MLP"/>
</dbReference>
<accession>A0A8J4VBI7</accession>
<dbReference type="GO" id="GO:0038023">
    <property type="term" value="F:signaling receptor activity"/>
    <property type="evidence" value="ECO:0007669"/>
    <property type="project" value="TreeGrafter"/>
</dbReference>
<dbReference type="GO" id="GO:0004864">
    <property type="term" value="F:protein phosphatase inhibitor activity"/>
    <property type="evidence" value="ECO:0007669"/>
    <property type="project" value="TreeGrafter"/>
</dbReference>
<name>A0A8J4VBI7_9ROSI</name>
<dbReference type="InterPro" id="IPR023393">
    <property type="entry name" value="START-like_dom_sf"/>
</dbReference>
<dbReference type="Pfam" id="PF14223">
    <property type="entry name" value="Retrotran_gag_2"/>
    <property type="match status" value="1"/>
</dbReference>
<dbReference type="PANTHER" id="PTHR31213">
    <property type="entry name" value="OS08G0374000 PROTEIN-RELATED"/>
    <property type="match status" value="1"/>
</dbReference>
<dbReference type="PANTHER" id="PTHR31213:SF64">
    <property type="entry name" value="PHYTOHORMONE-BINDING PROTEIN"/>
    <property type="match status" value="1"/>
</dbReference>
<keyword evidence="5" id="KW-1185">Reference proteome</keyword>
<dbReference type="EMBL" id="JRKL02003407">
    <property type="protein sequence ID" value="KAF3955363.1"/>
    <property type="molecule type" value="Genomic_DNA"/>
</dbReference>
<feature type="compositionally biased region" description="Polar residues" evidence="2">
    <location>
        <begin position="140"/>
        <end position="157"/>
    </location>
</feature>
<dbReference type="InterPro" id="IPR050279">
    <property type="entry name" value="Plant_def-hormone_signal"/>
</dbReference>
<gene>
    <name evidence="4" type="ORF">CMV_019413</name>
</gene>
<dbReference type="Pfam" id="PF00407">
    <property type="entry name" value="Bet_v_1"/>
    <property type="match status" value="1"/>
</dbReference>
<comment type="caution">
    <text evidence="4">The sequence shown here is derived from an EMBL/GenBank/DDBJ whole genome shotgun (WGS) entry which is preliminary data.</text>
</comment>
<dbReference type="GO" id="GO:0005634">
    <property type="term" value="C:nucleus"/>
    <property type="evidence" value="ECO:0007669"/>
    <property type="project" value="TreeGrafter"/>
</dbReference>
<dbReference type="SUPFAM" id="SSF55961">
    <property type="entry name" value="Bet v1-like"/>
    <property type="match status" value="1"/>
</dbReference>
<dbReference type="GO" id="GO:0010427">
    <property type="term" value="F:abscisic acid binding"/>
    <property type="evidence" value="ECO:0007669"/>
    <property type="project" value="TreeGrafter"/>
</dbReference>
<dbReference type="AlphaFoldDB" id="A0A8J4VBI7"/>
<evidence type="ECO:0000256" key="1">
    <source>
        <dbReference type="ARBA" id="ARBA00009744"/>
    </source>
</evidence>
<dbReference type="OrthoDB" id="1845342at2759"/>
<sequence length="376" mass="41371">MTSTSSSSSSTSGSTPAVTNTALPTNTSLLLLSNISSMMNVKLDYGNYTVWKHQIETKQIRDRLADVSVILDDEELLHIAFDGLPSKYDSFSSAIRTRSDVLSVEEVNTLLNAEERVINKRSNALAPPSMAMNVNFQSSHQGFSNQRGKGGRYSNQRGRGGKDNNNGFNNHGGFGNSGSFGNYGYHGNSSYHHSSRQHSKPQVILTLPPLFENLAFKKRTMIEEVKTQAKVGVGLNSLWKALTKELRFVVPKVLPNIVKDVELIEGDGGLGTLLLFNFFSADVSVAAYQKEEVVELDESLHRIALQVLEGGHLNKGFSFYKTIFQLTAIAEQETLVDVTVSSETEIDQESIMPSKTIEATLEFLKCLETYIMNGAS</sequence>
<dbReference type="GO" id="GO:0009738">
    <property type="term" value="P:abscisic acid-activated signaling pathway"/>
    <property type="evidence" value="ECO:0007669"/>
    <property type="project" value="TreeGrafter"/>
</dbReference>
<evidence type="ECO:0000313" key="4">
    <source>
        <dbReference type="EMBL" id="KAF3955363.1"/>
    </source>
</evidence>
<evidence type="ECO:0000259" key="3">
    <source>
        <dbReference type="Pfam" id="PF00407"/>
    </source>
</evidence>
<dbReference type="GO" id="GO:0006952">
    <property type="term" value="P:defense response"/>
    <property type="evidence" value="ECO:0007669"/>
    <property type="project" value="InterPro"/>
</dbReference>
<organism evidence="4 5">
    <name type="scientific">Castanea mollissima</name>
    <name type="common">Chinese chestnut</name>
    <dbReference type="NCBI Taxonomy" id="60419"/>
    <lineage>
        <taxon>Eukaryota</taxon>
        <taxon>Viridiplantae</taxon>
        <taxon>Streptophyta</taxon>
        <taxon>Embryophyta</taxon>
        <taxon>Tracheophyta</taxon>
        <taxon>Spermatophyta</taxon>
        <taxon>Magnoliopsida</taxon>
        <taxon>eudicotyledons</taxon>
        <taxon>Gunneridae</taxon>
        <taxon>Pentapetalae</taxon>
        <taxon>rosids</taxon>
        <taxon>fabids</taxon>
        <taxon>Fagales</taxon>
        <taxon>Fagaceae</taxon>
        <taxon>Castanea</taxon>
    </lineage>
</organism>
<dbReference type="Gene3D" id="3.30.530.20">
    <property type="match status" value="1"/>
</dbReference>